<evidence type="ECO:0000313" key="2">
    <source>
        <dbReference type="Proteomes" id="UP001234989"/>
    </source>
</evidence>
<keyword evidence="2" id="KW-1185">Reference proteome</keyword>
<proteinExistence type="predicted"/>
<dbReference type="Proteomes" id="UP001234989">
    <property type="component" value="Chromosome 4"/>
</dbReference>
<reference evidence="1" key="1">
    <citation type="submission" date="2023-08" db="EMBL/GenBank/DDBJ databases">
        <title>A de novo genome assembly of Solanum verrucosum Schlechtendal, a Mexican diploid species geographically isolated from the other diploid A-genome species in potato relatives.</title>
        <authorList>
            <person name="Hosaka K."/>
        </authorList>
    </citation>
    <scope>NUCLEOTIDE SEQUENCE</scope>
    <source>
        <tissue evidence="1">Young leaves</tissue>
    </source>
</reference>
<dbReference type="AlphaFoldDB" id="A0AAF0QI15"/>
<accession>A0AAF0QI15</accession>
<sequence>MTQGVHLSTYAYIDRWMLYVTRNGVKKLKLNMTKDGVVPKRLPCTLNCLWHLDLDVNFNKLGQTSYTLELIKSFPNLRELEIWDKTTDDIVEGVMKYLDTPACLDKTLNKLEDVSIHSFNYSKVVLSFVKLLFAHGSSLSRMSIYPDKASSSKEELNVATELMRFPRVSPKAELIYHQMKSWIKGRMMLLYSQRILLKKEISWRNMLTLVVPLLNMLLQQ</sequence>
<evidence type="ECO:0000313" key="1">
    <source>
        <dbReference type="EMBL" id="WMV24102.1"/>
    </source>
</evidence>
<organism evidence="1 2">
    <name type="scientific">Solanum verrucosum</name>
    <dbReference type="NCBI Taxonomy" id="315347"/>
    <lineage>
        <taxon>Eukaryota</taxon>
        <taxon>Viridiplantae</taxon>
        <taxon>Streptophyta</taxon>
        <taxon>Embryophyta</taxon>
        <taxon>Tracheophyta</taxon>
        <taxon>Spermatophyta</taxon>
        <taxon>Magnoliopsida</taxon>
        <taxon>eudicotyledons</taxon>
        <taxon>Gunneridae</taxon>
        <taxon>Pentapetalae</taxon>
        <taxon>asterids</taxon>
        <taxon>lamiids</taxon>
        <taxon>Solanales</taxon>
        <taxon>Solanaceae</taxon>
        <taxon>Solanoideae</taxon>
        <taxon>Solaneae</taxon>
        <taxon>Solanum</taxon>
    </lineage>
</organism>
<dbReference type="EMBL" id="CP133615">
    <property type="protein sequence ID" value="WMV24102.1"/>
    <property type="molecule type" value="Genomic_DNA"/>
</dbReference>
<protein>
    <recommendedName>
        <fullName evidence="3">FBD domain-containing protein</fullName>
    </recommendedName>
</protein>
<gene>
    <name evidence="1" type="ORF">MTR67_017487</name>
</gene>
<name>A0AAF0QI15_SOLVR</name>
<evidence type="ECO:0008006" key="3">
    <source>
        <dbReference type="Google" id="ProtNLM"/>
    </source>
</evidence>